<evidence type="ECO:0000313" key="3">
    <source>
        <dbReference type="Proteomes" id="UP000494206"/>
    </source>
</evidence>
<accession>A0A8S1EBW0</accession>
<evidence type="ECO:0000313" key="2">
    <source>
        <dbReference type="EMBL" id="CAB3398200.1"/>
    </source>
</evidence>
<keyword evidence="3" id="KW-1185">Reference proteome</keyword>
<protein>
    <submittedName>
        <fullName evidence="2">Uncharacterized protein</fullName>
    </submittedName>
</protein>
<evidence type="ECO:0000256" key="1">
    <source>
        <dbReference type="SAM" id="MobiDB-lite"/>
    </source>
</evidence>
<dbReference type="EMBL" id="CADEPM010000001">
    <property type="protein sequence ID" value="CAB3398200.1"/>
    <property type="molecule type" value="Genomic_DNA"/>
</dbReference>
<organism evidence="2 3">
    <name type="scientific">Caenorhabditis bovis</name>
    <dbReference type="NCBI Taxonomy" id="2654633"/>
    <lineage>
        <taxon>Eukaryota</taxon>
        <taxon>Metazoa</taxon>
        <taxon>Ecdysozoa</taxon>
        <taxon>Nematoda</taxon>
        <taxon>Chromadorea</taxon>
        <taxon>Rhabditida</taxon>
        <taxon>Rhabditina</taxon>
        <taxon>Rhabditomorpha</taxon>
        <taxon>Rhabditoidea</taxon>
        <taxon>Rhabditidae</taxon>
        <taxon>Peloderinae</taxon>
        <taxon>Caenorhabditis</taxon>
    </lineage>
</organism>
<name>A0A8S1EBW0_9PELO</name>
<reference evidence="2 3" key="1">
    <citation type="submission" date="2020-04" db="EMBL/GenBank/DDBJ databases">
        <authorList>
            <person name="Laetsch R D."/>
            <person name="Stevens L."/>
            <person name="Kumar S."/>
            <person name="Blaxter L. M."/>
        </authorList>
    </citation>
    <scope>NUCLEOTIDE SEQUENCE [LARGE SCALE GENOMIC DNA]</scope>
</reference>
<feature type="compositionally biased region" description="Polar residues" evidence="1">
    <location>
        <begin position="1"/>
        <end position="12"/>
    </location>
</feature>
<feature type="region of interest" description="Disordered" evidence="1">
    <location>
        <begin position="1"/>
        <end position="26"/>
    </location>
</feature>
<dbReference type="Proteomes" id="UP000494206">
    <property type="component" value="Unassembled WGS sequence"/>
</dbReference>
<proteinExistence type="predicted"/>
<sequence length="78" mass="8862">MTMNSQRRLTTNEMKRGERDDGRDDEGCVPACLSVYGLERGGQHSKGIIFSAHLERYLFHPKAMHKKKKKNVCLATAI</sequence>
<comment type="caution">
    <text evidence="2">The sequence shown here is derived from an EMBL/GenBank/DDBJ whole genome shotgun (WGS) entry which is preliminary data.</text>
</comment>
<dbReference type="AlphaFoldDB" id="A0A8S1EBW0"/>
<gene>
    <name evidence="2" type="ORF">CBOVIS_LOCUS1503</name>
</gene>
<feature type="compositionally biased region" description="Basic and acidic residues" evidence="1">
    <location>
        <begin position="13"/>
        <end position="26"/>
    </location>
</feature>